<gene>
    <name evidence="1" type="ORF">BCR44DRAFT_1115966</name>
</gene>
<name>A0A1Y2HM58_9FUNG</name>
<sequence length="163" mass="17700">MSRPWIQLRIVGGHHGRATHEPATMCGDLFATSSHEHGLGTLTAFRPFNKVSAVEASTGLPKVVSRIDLAWCAHSVQVITEAPSRSTCNRCETCTSRFDSSCVGHVFITVGTVGLSLTVCRRENSNTVPRSGCVEWQYLSAQVRSSLSSTQSSLHAPYGKEYC</sequence>
<reference evidence="1 2" key="1">
    <citation type="submission" date="2016-07" db="EMBL/GenBank/DDBJ databases">
        <title>Pervasive Adenine N6-methylation of Active Genes in Fungi.</title>
        <authorList>
            <consortium name="DOE Joint Genome Institute"/>
            <person name="Mondo S.J."/>
            <person name="Dannebaum R.O."/>
            <person name="Kuo R.C."/>
            <person name="Labutti K."/>
            <person name="Haridas S."/>
            <person name="Kuo A."/>
            <person name="Salamov A."/>
            <person name="Ahrendt S.R."/>
            <person name="Lipzen A."/>
            <person name="Sullivan W."/>
            <person name="Andreopoulos W.B."/>
            <person name="Clum A."/>
            <person name="Lindquist E."/>
            <person name="Daum C."/>
            <person name="Ramamoorthy G.K."/>
            <person name="Gryganskyi A."/>
            <person name="Culley D."/>
            <person name="Magnuson J.K."/>
            <person name="James T.Y."/>
            <person name="O'Malley M.A."/>
            <person name="Stajich J.E."/>
            <person name="Spatafora J.W."/>
            <person name="Visel A."/>
            <person name="Grigoriev I.V."/>
        </authorList>
    </citation>
    <scope>NUCLEOTIDE SEQUENCE [LARGE SCALE GENOMIC DNA]</scope>
    <source>
        <strain evidence="1 2">PL171</strain>
    </source>
</reference>
<proteinExistence type="predicted"/>
<protein>
    <submittedName>
        <fullName evidence="1">Uncharacterized protein</fullName>
    </submittedName>
</protein>
<dbReference type="EMBL" id="MCFL01000021">
    <property type="protein sequence ID" value="ORZ35665.1"/>
    <property type="molecule type" value="Genomic_DNA"/>
</dbReference>
<dbReference type="AlphaFoldDB" id="A0A1Y2HM58"/>
<comment type="caution">
    <text evidence="1">The sequence shown here is derived from an EMBL/GenBank/DDBJ whole genome shotgun (WGS) entry which is preliminary data.</text>
</comment>
<evidence type="ECO:0000313" key="1">
    <source>
        <dbReference type="EMBL" id="ORZ35665.1"/>
    </source>
</evidence>
<accession>A0A1Y2HM58</accession>
<organism evidence="1 2">
    <name type="scientific">Catenaria anguillulae PL171</name>
    <dbReference type="NCBI Taxonomy" id="765915"/>
    <lineage>
        <taxon>Eukaryota</taxon>
        <taxon>Fungi</taxon>
        <taxon>Fungi incertae sedis</taxon>
        <taxon>Blastocladiomycota</taxon>
        <taxon>Blastocladiomycetes</taxon>
        <taxon>Blastocladiales</taxon>
        <taxon>Catenariaceae</taxon>
        <taxon>Catenaria</taxon>
    </lineage>
</organism>
<dbReference type="Proteomes" id="UP000193411">
    <property type="component" value="Unassembled WGS sequence"/>
</dbReference>
<keyword evidence="2" id="KW-1185">Reference proteome</keyword>
<evidence type="ECO:0000313" key="2">
    <source>
        <dbReference type="Proteomes" id="UP000193411"/>
    </source>
</evidence>